<dbReference type="RefSeq" id="WP_345336716.1">
    <property type="nucleotide sequence ID" value="NZ_BAABES010000008.1"/>
</dbReference>
<evidence type="ECO:0000313" key="1">
    <source>
        <dbReference type="EMBL" id="MBG6087867.1"/>
    </source>
</evidence>
<dbReference type="SUPFAM" id="SSF53335">
    <property type="entry name" value="S-adenosyl-L-methionine-dependent methyltransferases"/>
    <property type="match status" value="1"/>
</dbReference>
<dbReference type="Proteomes" id="UP000614047">
    <property type="component" value="Unassembled WGS sequence"/>
</dbReference>
<sequence>MTAKGHDRLIEHYRSLQARWSVADRSADYAPLVVSKGNASEPIHGWFHFKEGFSSHLLSRLFKDAAYVPTNKISILDPFLGSGTTLVSAILMARDLGCDVTAVGVERNPIIYEVAKAKVASALRGSSLLGAIASVEGIFWKEFERLKSAPESLTTPSTTLNNSNYFAASYVRSLLSLNRATRVISEPEVRAVFRACVSAAVEPSAKLRRDGRALRYVPDRETIEPIGSFRRSLAQVSEDLKGLSPMDDARIEIVHGDARDLDLLGRTERFEWIVFSPPYPNNIDYTEVYKIEAWALEEYSNAAEMKKQRLKTLRSHPSIRFPDEYHYKNNDHADEIDALLCPLLESVPSGRYERGRRQLILGYVDDMLRVLRSSRKLVARDGVCAIVVGNSVHGSGEDSFVIAADLLLARAAEFAGWSVEEIRVARHLSRRGAGVAYLRESIIVLRAD</sequence>
<protein>
    <submittedName>
        <fullName evidence="1">SAM-dependent methyltransferase</fullName>
    </submittedName>
</protein>
<name>A0A931DGK8_9ACTN</name>
<comment type="caution">
    <text evidence="1">The sequence shown here is derived from an EMBL/GenBank/DDBJ whole genome shotgun (WGS) entry which is preliminary data.</text>
</comment>
<dbReference type="Gene3D" id="3.40.50.150">
    <property type="entry name" value="Vaccinia Virus protein VP39"/>
    <property type="match status" value="2"/>
</dbReference>
<proteinExistence type="predicted"/>
<accession>A0A931DGK8</accession>
<dbReference type="AlphaFoldDB" id="A0A931DGK8"/>
<keyword evidence="1" id="KW-0808">Transferase</keyword>
<evidence type="ECO:0000313" key="2">
    <source>
        <dbReference type="Proteomes" id="UP000614047"/>
    </source>
</evidence>
<keyword evidence="1" id="KW-0489">Methyltransferase</keyword>
<gene>
    <name evidence="1" type="ORF">IW256_001980</name>
</gene>
<organism evidence="1 2">
    <name type="scientific">Actinomadura viridis</name>
    <dbReference type="NCBI Taxonomy" id="58110"/>
    <lineage>
        <taxon>Bacteria</taxon>
        <taxon>Bacillati</taxon>
        <taxon>Actinomycetota</taxon>
        <taxon>Actinomycetes</taxon>
        <taxon>Streptosporangiales</taxon>
        <taxon>Thermomonosporaceae</taxon>
        <taxon>Actinomadura</taxon>
    </lineage>
</organism>
<dbReference type="EMBL" id="JADOUA010000001">
    <property type="protein sequence ID" value="MBG6087867.1"/>
    <property type="molecule type" value="Genomic_DNA"/>
</dbReference>
<keyword evidence="2" id="KW-1185">Reference proteome</keyword>
<reference evidence="1" key="1">
    <citation type="submission" date="2020-11" db="EMBL/GenBank/DDBJ databases">
        <title>Sequencing the genomes of 1000 actinobacteria strains.</title>
        <authorList>
            <person name="Klenk H.-P."/>
        </authorList>
    </citation>
    <scope>NUCLEOTIDE SEQUENCE</scope>
    <source>
        <strain evidence="1">DSM 43175</strain>
    </source>
</reference>
<dbReference type="InterPro" id="IPR029063">
    <property type="entry name" value="SAM-dependent_MTases_sf"/>
</dbReference>
<dbReference type="GO" id="GO:0008168">
    <property type="term" value="F:methyltransferase activity"/>
    <property type="evidence" value="ECO:0007669"/>
    <property type="project" value="UniProtKB-KW"/>
</dbReference>
<dbReference type="GO" id="GO:0032259">
    <property type="term" value="P:methylation"/>
    <property type="evidence" value="ECO:0007669"/>
    <property type="project" value="UniProtKB-KW"/>
</dbReference>